<comment type="caution">
    <text evidence="5">The sequence shown here is derived from an EMBL/GenBank/DDBJ whole genome shotgun (WGS) entry which is preliminary data.</text>
</comment>
<evidence type="ECO:0000256" key="1">
    <source>
        <dbReference type="SAM" id="MobiDB-lite"/>
    </source>
</evidence>
<keyword evidence="2" id="KW-0812">Transmembrane</keyword>
<evidence type="ECO:0000256" key="3">
    <source>
        <dbReference type="SAM" id="SignalP"/>
    </source>
</evidence>
<feature type="transmembrane region" description="Helical" evidence="2">
    <location>
        <begin position="133"/>
        <end position="152"/>
    </location>
</feature>
<feature type="chain" id="PRO_5021920349" evidence="3">
    <location>
        <begin position="29"/>
        <end position="158"/>
    </location>
</feature>
<dbReference type="InterPro" id="IPR008613">
    <property type="entry name" value="Excalibur_Ca-bd_domain"/>
</dbReference>
<keyword evidence="2" id="KW-0472">Membrane</keyword>
<keyword evidence="2" id="KW-1133">Transmembrane helix</keyword>
<proteinExistence type="predicted"/>
<gene>
    <name evidence="5" type="ORF">FNH06_06190</name>
</gene>
<organism evidence="5 6">
    <name type="scientific">Amycolatopsis acidiphila</name>
    <dbReference type="NCBI Taxonomy" id="715473"/>
    <lineage>
        <taxon>Bacteria</taxon>
        <taxon>Bacillati</taxon>
        <taxon>Actinomycetota</taxon>
        <taxon>Actinomycetes</taxon>
        <taxon>Pseudonocardiales</taxon>
        <taxon>Pseudonocardiaceae</taxon>
        <taxon>Amycolatopsis</taxon>
    </lineage>
</organism>
<feature type="signal peptide" evidence="3">
    <location>
        <begin position="1"/>
        <end position="28"/>
    </location>
</feature>
<dbReference type="OrthoDB" id="5681216at2"/>
<feature type="domain" description="Excalibur calcium-binding" evidence="4">
    <location>
        <begin position="39"/>
        <end position="76"/>
    </location>
</feature>
<evidence type="ECO:0000313" key="6">
    <source>
        <dbReference type="Proteomes" id="UP000318578"/>
    </source>
</evidence>
<name>A0A558AJV6_9PSEU</name>
<keyword evidence="6" id="KW-1185">Reference proteome</keyword>
<keyword evidence="3" id="KW-0732">Signal</keyword>
<reference evidence="5 6" key="1">
    <citation type="submission" date="2019-07" db="EMBL/GenBank/DDBJ databases">
        <title>New species of Amycolatopsis and Streptomyces.</title>
        <authorList>
            <person name="Duangmal K."/>
            <person name="Teo W.F.A."/>
            <person name="Lipun K."/>
        </authorList>
    </citation>
    <scope>NUCLEOTIDE SEQUENCE [LARGE SCALE GENOMIC DNA]</scope>
    <source>
        <strain evidence="5 6">JCM 30562</strain>
    </source>
</reference>
<dbReference type="AlphaFoldDB" id="A0A558AJV6"/>
<accession>A0A558AJV6</accession>
<dbReference type="Proteomes" id="UP000318578">
    <property type="component" value="Unassembled WGS sequence"/>
</dbReference>
<evidence type="ECO:0000259" key="4">
    <source>
        <dbReference type="SMART" id="SM00894"/>
    </source>
</evidence>
<evidence type="ECO:0000256" key="2">
    <source>
        <dbReference type="SAM" id="Phobius"/>
    </source>
</evidence>
<dbReference type="EMBL" id="VJZA01000006">
    <property type="protein sequence ID" value="TVT24557.1"/>
    <property type="molecule type" value="Genomic_DNA"/>
</dbReference>
<sequence length="158" mass="15877">MPKISRVLGAVAAVGAIALLGPAPLAFAQTGAHTATGADTLNCSDFTYQEDAQAVYNQDPRDPNNLDADNDGIACESLPHKPKQTTTKTTTSRKPPTSTTREKAGTGQVKVKPVGGVNTGGGDAGSGPGDGTGIALGGIALAGTAAGTVLLVRRRARR</sequence>
<dbReference type="SMART" id="SM00894">
    <property type="entry name" value="Excalibur"/>
    <property type="match status" value="1"/>
</dbReference>
<dbReference type="Pfam" id="PF05901">
    <property type="entry name" value="Excalibur"/>
    <property type="match status" value="1"/>
</dbReference>
<feature type="compositionally biased region" description="Gly residues" evidence="1">
    <location>
        <begin position="117"/>
        <end position="129"/>
    </location>
</feature>
<feature type="compositionally biased region" description="Low complexity" evidence="1">
    <location>
        <begin position="85"/>
        <end position="99"/>
    </location>
</feature>
<protein>
    <submittedName>
        <fullName evidence="5">Excalibur calcium-binding domain-containing protein</fullName>
    </submittedName>
</protein>
<feature type="region of interest" description="Disordered" evidence="1">
    <location>
        <begin position="57"/>
        <end position="129"/>
    </location>
</feature>
<evidence type="ECO:0000313" key="5">
    <source>
        <dbReference type="EMBL" id="TVT24557.1"/>
    </source>
</evidence>